<sequence length="471" mass="53496">MIKMILISILALLHSSTIASAQKMCSGFDFTRHIDYRLECGIFRTLVADQIKCQKTCVDTLRCFSVNVYRLENGTNICELIRKSKDSRRESACFVKKYGTEHNELVTSRNNCPSQTNSCHFDQQRKALPDDWYQLGTTAYKLFFKPLPWHKASEACKSKGAKLVQIKNEGENRFIAETLLPDLRRPGTQLPDSMKPLAYWKLDGTDTNVQLFGDSKYKKDVDGKTTVLNLPATASSYGETPSFDIRSSSFTMAVWTNMNQGATYLYSRWGGGIEHFAYGFSDAKYILQFKDELGKKDFEKKIPAYYKRWTHYTAVWNRNTGTATLYVNANKLHEVKLTTGVDYSSASAAKANLPPLAPAFDIGYYRGVNYRMNGSLSQMYLFDRALESEEVEKIRDAAYMGNSAWIGLNDINTEGRYMIDDSRVASYINLAPGQIANDVQDCVSMRAWDEGRMDVNHCLYTALPYICMKQV</sequence>
<evidence type="ECO:0000259" key="2">
    <source>
        <dbReference type="SMART" id="SM00034"/>
    </source>
</evidence>
<feature type="chain" id="PRO_5027985484" evidence="1">
    <location>
        <begin position="22"/>
        <end position="471"/>
    </location>
</feature>
<dbReference type="AlphaFoldDB" id="A0A6P8I920"/>
<dbReference type="RefSeq" id="XP_031561145.1">
    <property type="nucleotide sequence ID" value="XM_031705285.1"/>
</dbReference>
<dbReference type="KEGG" id="aten:116297123"/>
<proteinExistence type="predicted"/>
<dbReference type="Proteomes" id="UP000515163">
    <property type="component" value="Unplaced"/>
</dbReference>
<dbReference type="InParanoid" id="A0A6P8I920"/>
<keyword evidence="1" id="KW-0732">Signal</keyword>
<accession>A0A6P8I920</accession>
<evidence type="ECO:0000256" key="1">
    <source>
        <dbReference type="SAM" id="SignalP"/>
    </source>
</evidence>
<dbReference type="Gene3D" id="3.10.100.10">
    <property type="entry name" value="Mannose-Binding Protein A, subunit A"/>
    <property type="match status" value="1"/>
</dbReference>
<dbReference type="InterPro" id="IPR050801">
    <property type="entry name" value="Ca-Dep_Lectins_ImmuneDev"/>
</dbReference>
<protein>
    <submittedName>
        <fullName evidence="4">Uncharacterized protein LOC116297123</fullName>
    </submittedName>
</protein>
<dbReference type="InterPro" id="IPR016187">
    <property type="entry name" value="CTDL_fold"/>
</dbReference>
<dbReference type="PANTHER" id="PTHR22801">
    <property type="entry name" value="LITHOSTATHINE"/>
    <property type="match status" value="1"/>
</dbReference>
<dbReference type="OrthoDB" id="5968238at2759"/>
<dbReference type="SMART" id="SM00034">
    <property type="entry name" value="CLECT"/>
    <property type="match status" value="1"/>
</dbReference>
<dbReference type="Pfam" id="PF13385">
    <property type="entry name" value="Laminin_G_3"/>
    <property type="match status" value="1"/>
</dbReference>
<feature type="signal peptide" evidence="1">
    <location>
        <begin position="1"/>
        <end position="21"/>
    </location>
</feature>
<dbReference type="GeneID" id="116297123"/>
<evidence type="ECO:0000313" key="4">
    <source>
        <dbReference type="RefSeq" id="XP_031561145.1"/>
    </source>
</evidence>
<reference evidence="4" key="1">
    <citation type="submission" date="2025-08" db="UniProtKB">
        <authorList>
            <consortium name="RefSeq"/>
        </authorList>
    </citation>
    <scope>IDENTIFICATION</scope>
    <source>
        <tissue evidence="4">Tentacle</tissue>
    </source>
</reference>
<dbReference type="SUPFAM" id="SSF56436">
    <property type="entry name" value="C-type lectin-like"/>
    <property type="match status" value="1"/>
</dbReference>
<organism evidence="3 4">
    <name type="scientific">Actinia tenebrosa</name>
    <name type="common">Australian red waratah sea anemone</name>
    <dbReference type="NCBI Taxonomy" id="6105"/>
    <lineage>
        <taxon>Eukaryota</taxon>
        <taxon>Metazoa</taxon>
        <taxon>Cnidaria</taxon>
        <taxon>Anthozoa</taxon>
        <taxon>Hexacorallia</taxon>
        <taxon>Actiniaria</taxon>
        <taxon>Actiniidae</taxon>
        <taxon>Actinia</taxon>
    </lineage>
</organism>
<dbReference type="InterPro" id="IPR001304">
    <property type="entry name" value="C-type_lectin-like"/>
</dbReference>
<evidence type="ECO:0000313" key="3">
    <source>
        <dbReference type="Proteomes" id="UP000515163"/>
    </source>
</evidence>
<name>A0A6P8I920_ACTTE</name>
<dbReference type="InterPro" id="IPR016186">
    <property type="entry name" value="C-type_lectin-like/link_sf"/>
</dbReference>
<gene>
    <name evidence="4" type="primary">LOC116297123</name>
</gene>
<dbReference type="CDD" id="cd00037">
    <property type="entry name" value="CLECT"/>
    <property type="match status" value="2"/>
</dbReference>
<dbReference type="Pfam" id="PF00059">
    <property type="entry name" value="Lectin_C"/>
    <property type="match status" value="1"/>
</dbReference>
<dbReference type="Gene3D" id="2.60.120.200">
    <property type="match status" value="1"/>
</dbReference>
<dbReference type="InterPro" id="IPR013320">
    <property type="entry name" value="ConA-like_dom_sf"/>
</dbReference>
<keyword evidence="3" id="KW-1185">Reference proteome</keyword>
<dbReference type="SUPFAM" id="SSF49899">
    <property type="entry name" value="Concanavalin A-like lectins/glucanases"/>
    <property type="match status" value="1"/>
</dbReference>
<feature type="domain" description="C-type lectin" evidence="2">
    <location>
        <begin position="128"/>
        <end position="468"/>
    </location>
</feature>
<dbReference type="PANTHER" id="PTHR22801:SF63">
    <property type="entry name" value="C-TYPE LECTIN DOMAIN-CONTAINING PROTEIN"/>
    <property type="match status" value="1"/>
</dbReference>